<evidence type="ECO:0000313" key="8">
    <source>
        <dbReference type="EMBL" id="SFC06465.1"/>
    </source>
</evidence>
<dbReference type="PROSITE" id="PS50112">
    <property type="entry name" value="PAS"/>
    <property type="match status" value="1"/>
</dbReference>
<dbReference type="PANTHER" id="PTHR43304:SF1">
    <property type="entry name" value="PAC DOMAIN-CONTAINING PROTEIN"/>
    <property type="match status" value="1"/>
</dbReference>
<evidence type="ECO:0000313" key="9">
    <source>
        <dbReference type="EMBL" id="SHL14465.1"/>
    </source>
</evidence>
<dbReference type="SMART" id="SM00091">
    <property type="entry name" value="PAS"/>
    <property type="match status" value="1"/>
</dbReference>
<dbReference type="EMBL" id="FOKU01000005">
    <property type="protein sequence ID" value="SFC06465.1"/>
    <property type="molecule type" value="Genomic_DNA"/>
</dbReference>
<dbReference type="InterPro" id="IPR000014">
    <property type="entry name" value="PAS"/>
</dbReference>
<reference evidence="9 10" key="1">
    <citation type="submission" date="2016-11" db="EMBL/GenBank/DDBJ databases">
        <authorList>
            <person name="Varghese N."/>
            <person name="Submissions S."/>
        </authorList>
    </citation>
    <scope>NUCLEOTIDE SEQUENCE [LARGE SCALE GENOMIC DNA]</scope>
    <source>
        <strain evidence="9 10">CGMCC 1.12174</strain>
        <strain evidence="8 11">DSM 26351</strain>
    </source>
</reference>
<evidence type="ECO:0000259" key="6">
    <source>
        <dbReference type="PROSITE" id="PS50109"/>
    </source>
</evidence>
<dbReference type="EC" id="2.7.13.3" evidence="2"/>
<dbReference type="InterPro" id="IPR005467">
    <property type="entry name" value="His_kinase_dom"/>
</dbReference>
<proteinExistence type="predicted"/>
<sequence length="367" mass="41556">MVLLLTLWIAKRMTKQMYLQLEPLFEQSMDCLCIANYDGYFVKTNPAFVKLLGYSEEELRSKLISEFIYEEDRKLTAAHREKLKKNVPLINFENRYVCKNGELVWLHWTSIPMEKEQLIYAIAKDVTYKKELESERISRLSQLSEVNEKLKRLNYTTSHDLRSPLNNLISMVDLIDPSKIEDAETVEILSFIRLSAEGLKASLNLLVDASKQNNILAEKQEMIGFNAILLKVQKAIGTLIQNAGTKFEVDFSALEGVEFIPSYMESVFLNLITNSIKYARPGVPPIVSIKSSCIDGVKTLVYSDNGMGFDMDKVGHLVFSLNQKFHGNKDSKGVGLYLVHSHITCLGGSITVDSRVNEGTTFTIGFK</sequence>
<keyword evidence="11" id="KW-1185">Reference proteome</keyword>
<evidence type="ECO:0000256" key="5">
    <source>
        <dbReference type="ARBA" id="ARBA00022777"/>
    </source>
</evidence>
<evidence type="ECO:0000256" key="2">
    <source>
        <dbReference type="ARBA" id="ARBA00012438"/>
    </source>
</evidence>
<dbReference type="CDD" id="cd00082">
    <property type="entry name" value="HisKA"/>
    <property type="match status" value="1"/>
</dbReference>
<dbReference type="Gene3D" id="3.30.450.20">
    <property type="entry name" value="PAS domain"/>
    <property type="match status" value="1"/>
</dbReference>
<keyword evidence="3" id="KW-0597">Phosphoprotein</keyword>
<dbReference type="Gene3D" id="1.10.287.130">
    <property type="match status" value="1"/>
</dbReference>
<protein>
    <recommendedName>
        <fullName evidence="2">histidine kinase</fullName>
        <ecNumber evidence="2">2.7.13.3</ecNumber>
    </recommendedName>
</protein>
<comment type="catalytic activity">
    <reaction evidence="1">
        <text>ATP + protein L-histidine = ADP + protein N-phospho-L-histidine.</text>
        <dbReference type="EC" id="2.7.13.3"/>
    </reaction>
</comment>
<dbReference type="NCBIfam" id="TIGR00229">
    <property type="entry name" value="sensory_box"/>
    <property type="match status" value="1"/>
</dbReference>
<dbReference type="CDD" id="cd00130">
    <property type="entry name" value="PAS"/>
    <property type="match status" value="1"/>
</dbReference>
<dbReference type="SUPFAM" id="SSF55785">
    <property type="entry name" value="PYP-like sensor domain (PAS domain)"/>
    <property type="match status" value="1"/>
</dbReference>
<dbReference type="AlphaFoldDB" id="A0A1M6Y8W0"/>
<dbReference type="EMBL" id="FRAT01000007">
    <property type="protein sequence ID" value="SHL14465.1"/>
    <property type="molecule type" value="Genomic_DNA"/>
</dbReference>
<feature type="domain" description="PAS" evidence="7">
    <location>
        <begin position="17"/>
        <end position="73"/>
    </location>
</feature>
<comment type="caution">
    <text evidence="9">The sequence shown here is derived from an EMBL/GenBank/DDBJ whole genome shotgun (WGS) entry which is preliminary data.</text>
</comment>
<evidence type="ECO:0000313" key="11">
    <source>
        <dbReference type="Proteomes" id="UP000198940"/>
    </source>
</evidence>
<evidence type="ECO:0000313" key="10">
    <source>
        <dbReference type="Proteomes" id="UP000184031"/>
    </source>
</evidence>
<evidence type="ECO:0000256" key="3">
    <source>
        <dbReference type="ARBA" id="ARBA00022553"/>
    </source>
</evidence>
<evidence type="ECO:0000256" key="4">
    <source>
        <dbReference type="ARBA" id="ARBA00022679"/>
    </source>
</evidence>
<dbReference type="InterPro" id="IPR052162">
    <property type="entry name" value="Sensor_kinase/Photoreceptor"/>
</dbReference>
<keyword evidence="4" id="KW-0808">Transferase</keyword>
<dbReference type="Pfam" id="PF13426">
    <property type="entry name" value="PAS_9"/>
    <property type="match status" value="1"/>
</dbReference>
<dbReference type="GO" id="GO:0000155">
    <property type="term" value="F:phosphorelay sensor kinase activity"/>
    <property type="evidence" value="ECO:0007669"/>
    <property type="project" value="InterPro"/>
</dbReference>
<dbReference type="Proteomes" id="UP000184031">
    <property type="component" value="Unassembled WGS sequence"/>
</dbReference>
<dbReference type="SMART" id="SM00387">
    <property type="entry name" value="HATPase_c"/>
    <property type="match status" value="1"/>
</dbReference>
<dbReference type="InterPro" id="IPR036890">
    <property type="entry name" value="HATPase_C_sf"/>
</dbReference>
<evidence type="ECO:0000259" key="7">
    <source>
        <dbReference type="PROSITE" id="PS50112"/>
    </source>
</evidence>
<keyword evidence="5" id="KW-0418">Kinase</keyword>
<evidence type="ECO:0000256" key="1">
    <source>
        <dbReference type="ARBA" id="ARBA00000085"/>
    </source>
</evidence>
<dbReference type="InterPro" id="IPR003661">
    <property type="entry name" value="HisK_dim/P_dom"/>
</dbReference>
<dbReference type="InterPro" id="IPR003594">
    <property type="entry name" value="HATPase_dom"/>
</dbReference>
<gene>
    <name evidence="8" type="ORF">SAMN04487891_105171</name>
    <name evidence="9" type="ORF">SAMN05216293_2773</name>
</gene>
<dbReference type="InterPro" id="IPR035965">
    <property type="entry name" value="PAS-like_dom_sf"/>
</dbReference>
<feature type="domain" description="Histidine kinase" evidence="6">
    <location>
        <begin position="156"/>
        <end position="367"/>
    </location>
</feature>
<accession>A0A1M6Y8W0</accession>
<dbReference type="Pfam" id="PF02518">
    <property type="entry name" value="HATPase_c"/>
    <property type="match status" value="1"/>
</dbReference>
<dbReference type="PROSITE" id="PS50109">
    <property type="entry name" value="HIS_KIN"/>
    <property type="match status" value="1"/>
</dbReference>
<dbReference type="SUPFAM" id="SSF55874">
    <property type="entry name" value="ATPase domain of HSP90 chaperone/DNA topoisomerase II/histidine kinase"/>
    <property type="match status" value="1"/>
</dbReference>
<dbReference type="SUPFAM" id="SSF47384">
    <property type="entry name" value="Homodimeric domain of signal transducing histidine kinase"/>
    <property type="match status" value="1"/>
</dbReference>
<dbReference type="InterPro" id="IPR036097">
    <property type="entry name" value="HisK_dim/P_sf"/>
</dbReference>
<organism evidence="9 10">
    <name type="scientific">Flagellimonas taeanensis</name>
    <dbReference type="NCBI Taxonomy" id="1005926"/>
    <lineage>
        <taxon>Bacteria</taxon>
        <taxon>Pseudomonadati</taxon>
        <taxon>Bacteroidota</taxon>
        <taxon>Flavobacteriia</taxon>
        <taxon>Flavobacteriales</taxon>
        <taxon>Flavobacteriaceae</taxon>
        <taxon>Flagellimonas</taxon>
    </lineage>
</organism>
<dbReference type="Proteomes" id="UP000198940">
    <property type="component" value="Unassembled WGS sequence"/>
</dbReference>
<dbReference type="STRING" id="1055723.SAMN05216293_2773"/>
<dbReference type="Gene3D" id="3.30.565.10">
    <property type="entry name" value="Histidine kinase-like ATPase, C-terminal domain"/>
    <property type="match status" value="1"/>
</dbReference>
<name>A0A1M6Y8W0_9FLAO</name>
<dbReference type="PANTHER" id="PTHR43304">
    <property type="entry name" value="PHYTOCHROME-LIKE PROTEIN CPH1"/>
    <property type="match status" value="1"/>
</dbReference>